<dbReference type="PANTHER" id="PTHR33353">
    <property type="entry name" value="PUTATIVE (AFU_ORTHOLOGUE AFUA_1G12560)-RELATED"/>
    <property type="match status" value="1"/>
</dbReference>
<dbReference type="OrthoDB" id="3496539at2759"/>
<comment type="subcellular location">
    <subcellularLocation>
        <location evidence="2">Secreted</location>
    </subcellularLocation>
</comment>
<dbReference type="GO" id="GO:0030245">
    <property type="term" value="P:cellulose catabolic process"/>
    <property type="evidence" value="ECO:0007669"/>
    <property type="project" value="UniProtKB-UniRule"/>
</dbReference>
<dbReference type="PANTHER" id="PTHR33353:SF11">
    <property type="entry name" value="GLYCOSYLHYDROLASE FAMILY 61-7 PROTEIN"/>
    <property type="match status" value="1"/>
</dbReference>
<comment type="domain">
    <text evidence="2">Has a modular structure: an endo-beta-1,4-glucanase catalytic module at the N-terminus, a linker rich in serines and threonines, and a C-terminal carbohydrate-binding module (CBM).</text>
</comment>
<name>A8NPW7_COPC7</name>
<dbReference type="eggNOG" id="ENOG502SJNZ">
    <property type="taxonomic scope" value="Eukaryota"/>
</dbReference>
<accession>A8NPW7</accession>
<evidence type="ECO:0000256" key="2">
    <source>
        <dbReference type="RuleBase" id="RU368122"/>
    </source>
</evidence>
<organism evidence="5 6">
    <name type="scientific">Coprinopsis cinerea (strain Okayama-7 / 130 / ATCC MYA-4618 / FGSC 9003)</name>
    <name type="common">Inky cap fungus</name>
    <name type="synonym">Hormographiella aspergillata</name>
    <dbReference type="NCBI Taxonomy" id="240176"/>
    <lineage>
        <taxon>Eukaryota</taxon>
        <taxon>Fungi</taxon>
        <taxon>Dikarya</taxon>
        <taxon>Basidiomycota</taxon>
        <taxon>Agaricomycotina</taxon>
        <taxon>Agaricomycetes</taxon>
        <taxon>Agaricomycetidae</taxon>
        <taxon>Agaricales</taxon>
        <taxon>Agaricineae</taxon>
        <taxon>Psathyrellaceae</taxon>
        <taxon>Coprinopsis</taxon>
    </lineage>
</organism>
<feature type="domain" description="Auxiliary Activity family 9 catalytic" evidence="4">
    <location>
        <begin position="35"/>
        <end position="211"/>
    </location>
</feature>
<keyword evidence="1 2" id="KW-1015">Disulfide bond</keyword>
<protein>
    <recommendedName>
        <fullName evidence="2">AA9 family lytic polysaccharide monooxygenase</fullName>
        <ecNumber evidence="2">1.14.99.56</ecNumber>
    </recommendedName>
    <alternativeName>
        <fullName evidence="2">Endo-beta-1,4-glucanase</fullName>
    </alternativeName>
    <alternativeName>
        <fullName evidence="2">Glycosyl hydrolase 61 family protein</fullName>
    </alternativeName>
</protein>
<keyword evidence="2" id="KW-0964">Secreted</keyword>
<evidence type="ECO:0000256" key="1">
    <source>
        <dbReference type="ARBA" id="ARBA00023157"/>
    </source>
</evidence>
<dbReference type="Gene3D" id="2.70.50.70">
    <property type="match status" value="1"/>
</dbReference>
<evidence type="ECO:0000256" key="3">
    <source>
        <dbReference type="SAM" id="SignalP"/>
    </source>
</evidence>
<dbReference type="EC" id="1.14.99.56" evidence="2"/>
<comment type="function">
    <text evidence="2">Lytic polysaccharide monooxygenase (LMPO) that depolymerizes crystalline and amorphous polysaccharides via the oxidation of scissile alpha- or beta-(1-4)-glycosidic bonds, yielding C1 and/or C4 oxidation products. Catalysis by LPMOs requires the reduction of the active-site copper from Cu(II) to Cu(I) by a reducing agent and H(2)O(2) or O(2) as a cosubstrate.</text>
</comment>
<comment type="catalytic activity">
    <reaction evidence="2">
        <text>[(1-&gt;4)-beta-D-glucosyl]n+m + reduced acceptor + O2 = 4-dehydro-beta-D-glucosyl-[(1-&gt;4)-beta-D-glucosyl]n-1 + [(1-&gt;4)-beta-D-glucosyl]m + acceptor + H2O.</text>
        <dbReference type="EC" id="1.14.99.56"/>
    </reaction>
</comment>
<evidence type="ECO:0000259" key="4">
    <source>
        <dbReference type="Pfam" id="PF03443"/>
    </source>
</evidence>
<dbReference type="GO" id="GO:0005576">
    <property type="term" value="C:extracellular region"/>
    <property type="evidence" value="ECO:0007669"/>
    <property type="project" value="UniProtKB-SubCell"/>
</dbReference>
<dbReference type="GO" id="GO:0008810">
    <property type="term" value="F:cellulase activity"/>
    <property type="evidence" value="ECO:0007669"/>
    <property type="project" value="UniProtKB-UniRule"/>
</dbReference>
<feature type="chain" id="PRO_5002727338" description="AA9 family lytic polysaccharide monooxygenase" evidence="3">
    <location>
        <begin position="20"/>
        <end position="221"/>
    </location>
</feature>
<dbReference type="KEGG" id="cci:CC1G_05383"/>
<dbReference type="GO" id="GO:0030248">
    <property type="term" value="F:cellulose binding"/>
    <property type="evidence" value="ECO:0007669"/>
    <property type="project" value="UniProtKB-UniRule"/>
</dbReference>
<dbReference type="InterPro" id="IPR005103">
    <property type="entry name" value="AA9_LPMO"/>
</dbReference>
<dbReference type="InterPro" id="IPR049892">
    <property type="entry name" value="AA9"/>
</dbReference>
<dbReference type="VEuPathDB" id="FungiDB:CC1G_05383"/>
<dbReference type="AlphaFoldDB" id="A8NPW7"/>
<evidence type="ECO:0000313" key="5">
    <source>
        <dbReference type="EMBL" id="EAU86389.1"/>
    </source>
</evidence>
<dbReference type="Pfam" id="PF03443">
    <property type="entry name" value="AA9"/>
    <property type="match status" value="1"/>
</dbReference>
<dbReference type="OMA" id="FAFIDYG"/>
<dbReference type="CDD" id="cd21175">
    <property type="entry name" value="LPMO_AA9"/>
    <property type="match status" value="1"/>
</dbReference>
<dbReference type="Proteomes" id="UP000001861">
    <property type="component" value="Unassembled WGS sequence"/>
</dbReference>
<keyword evidence="6" id="KW-1185">Reference proteome</keyword>
<dbReference type="GeneID" id="6011953"/>
<keyword evidence="3" id="KW-0732">Signal</keyword>
<reference evidence="5 6" key="1">
    <citation type="journal article" date="2010" name="Proc. Natl. Acad. Sci. U.S.A.">
        <title>Insights into evolution of multicellular fungi from the assembled chromosomes of the mushroom Coprinopsis cinerea (Coprinus cinereus).</title>
        <authorList>
            <person name="Stajich J.E."/>
            <person name="Wilke S.K."/>
            <person name="Ahren D."/>
            <person name="Au C.H."/>
            <person name="Birren B.W."/>
            <person name="Borodovsky M."/>
            <person name="Burns C."/>
            <person name="Canback B."/>
            <person name="Casselton L.A."/>
            <person name="Cheng C.K."/>
            <person name="Deng J."/>
            <person name="Dietrich F.S."/>
            <person name="Fargo D.C."/>
            <person name="Farman M.L."/>
            <person name="Gathman A.C."/>
            <person name="Goldberg J."/>
            <person name="Guigo R."/>
            <person name="Hoegger P.J."/>
            <person name="Hooker J.B."/>
            <person name="Huggins A."/>
            <person name="James T.Y."/>
            <person name="Kamada T."/>
            <person name="Kilaru S."/>
            <person name="Kodira C."/>
            <person name="Kues U."/>
            <person name="Kupfer D."/>
            <person name="Kwan H.S."/>
            <person name="Lomsadze A."/>
            <person name="Li W."/>
            <person name="Lilly W.W."/>
            <person name="Ma L.J."/>
            <person name="Mackey A.J."/>
            <person name="Manning G."/>
            <person name="Martin F."/>
            <person name="Muraguchi H."/>
            <person name="Natvig D.O."/>
            <person name="Palmerini H."/>
            <person name="Ramesh M.A."/>
            <person name="Rehmeyer C.J."/>
            <person name="Roe B.A."/>
            <person name="Shenoy N."/>
            <person name="Stanke M."/>
            <person name="Ter-Hovhannisyan V."/>
            <person name="Tunlid A."/>
            <person name="Velagapudi R."/>
            <person name="Vision T.J."/>
            <person name="Zeng Q."/>
            <person name="Zolan M.E."/>
            <person name="Pukkila P.J."/>
        </authorList>
    </citation>
    <scope>NUCLEOTIDE SEQUENCE [LARGE SCALE GENOMIC DNA]</scope>
    <source>
        <strain evidence="6">Okayama-7 / 130 / ATCC MYA-4618 / FGSC 9003</strain>
    </source>
</reference>
<dbReference type="STRING" id="240176.A8NPW7"/>
<proteinExistence type="predicted"/>
<gene>
    <name evidence="5" type="ORF">CC1G_05383</name>
</gene>
<comment type="caution">
    <text evidence="5">The sequence shown here is derived from an EMBL/GenBank/DDBJ whole genome shotgun (WGS) entry which is preliminary data.</text>
</comment>
<dbReference type="RefSeq" id="XP_001835421.1">
    <property type="nucleotide sequence ID" value="XM_001835369.1"/>
</dbReference>
<dbReference type="InParanoid" id="A8NPW7"/>
<keyword evidence="2" id="KW-0119">Carbohydrate metabolism</keyword>
<evidence type="ECO:0000313" key="6">
    <source>
        <dbReference type="Proteomes" id="UP000001861"/>
    </source>
</evidence>
<keyword evidence="2" id="KW-0136">Cellulose degradation</keyword>
<feature type="signal peptide" evidence="3">
    <location>
        <begin position="1"/>
        <end position="19"/>
    </location>
</feature>
<keyword evidence="2" id="KW-0624">Polysaccharide degradation</keyword>
<dbReference type="EMBL" id="AACS02000008">
    <property type="protein sequence ID" value="EAU86389.1"/>
    <property type="molecule type" value="Genomic_DNA"/>
</dbReference>
<sequence>MKLAVSFALLASAAQLVSGHYIWTTFTHPGGSSTAAVRAPPSNSPVESVSSSGMICGLNARGSASEVVTVPAGSTVGFRLDNTMYHQGPAAMYLGQVPGGQSVTSWNGAGNSWFKIAEWGATFNPFQFTTFNKNSLSTTIPSNTPLGEYLLRIEQIGLHVAGKPQFYISCAQIRVTGGGGGNPPKVSIPGYVSANDPGLTVNIYNPVPTSYTVPGPRPWRG</sequence>